<dbReference type="PANTHER" id="PTHR38340:SF1">
    <property type="entry name" value="S-LAYER PROTEIN"/>
    <property type="match status" value="1"/>
</dbReference>
<comment type="subcellular location">
    <subcellularLocation>
        <location evidence="1">Secreted</location>
    </subcellularLocation>
</comment>
<evidence type="ECO:0000313" key="6">
    <source>
        <dbReference type="Proteomes" id="UP000319014"/>
    </source>
</evidence>
<sequence length="731" mass="78130">MPLIRGTAGRDSLRGTNGRDTIHAMHGNDTIDPGRGPDRVHAGSGADVVYWDQDPLSRGVVDAYVGGQMHETYDPNPYMDRLGGDRLVLGHHAGQHGFRVTFTSSEDGQALDAWGNRLTFQQFERLTTGSGNDVINGALAVLEPERGEPGTVNHVPVHGLDITAGAGNDIIIGSRGNDVIDGGPGNDTIYGGEGSDFIQSSTGNDLIYGGGGIDNIRWGRGNETERVGHDTIYGGETGERGSDILNMWVRDWDGNGVSVTFNSAESGWAMTTVGGGLSTVRFYEFESFWTHEGNDTINGSSAVIGPDNRGVHVNGRWGNDRITGTQGNDTIEGGEGADTLDGGRGNDFISMVQDFYLPLGSPVQPDAQRDVLVVRDGAGFDTIRAFQVGDVRDASGHIIRHGDALNLQGLHDAQGNPVDINDVRVTEIDGHAVLNFPNGERVMLENIRAASLTRPRLIELGLPRPGNPRANEAEAQAAQDAPPAQDVQPARPEAVHGGDEVLARPDQTVRPEMQLARAGARADDPAIGVTCFTAGTLIETPDGPMQVQMLQPGDLVLTRDHGPRPLRWIGRRLLSAAELRLAPQLNPIRIRTGALGQGVPQRDLTVSPQHRVLVRSAIARRMFGADEVLVAAKQLLALDGIEQLQVAQVEYVHILFDGHEIVASDGAWTESLYTGAEALKSLGQAARDEIFALFPELQGSPAPAARPFATGARARQLAARHQRNGKALVSA</sequence>
<protein>
    <submittedName>
        <fullName evidence="5">Ca2+-binding protein, RTX toxin-related</fullName>
    </submittedName>
</protein>
<feature type="region of interest" description="Disordered" evidence="3">
    <location>
        <begin position="462"/>
        <end position="496"/>
    </location>
</feature>
<dbReference type="InterPro" id="IPR011049">
    <property type="entry name" value="Serralysin-like_metalloprot_C"/>
</dbReference>
<dbReference type="PRINTS" id="PR00313">
    <property type="entry name" value="CABNDNGRPT"/>
</dbReference>
<dbReference type="EMBL" id="FXTK01000007">
    <property type="protein sequence ID" value="SMO68804.1"/>
    <property type="molecule type" value="Genomic_DNA"/>
</dbReference>
<accession>A0A521DAR0</accession>
<keyword evidence="6" id="KW-1185">Reference proteome</keyword>
<dbReference type="OrthoDB" id="7779218at2"/>
<dbReference type="InterPro" id="IPR028992">
    <property type="entry name" value="Hedgehog/Intein_dom"/>
</dbReference>
<evidence type="ECO:0000259" key="4">
    <source>
        <dbReference type="Pfam" id="PF13403"/>
    </source>
</evidence>
<dbReference type="Pfam" id="PF13403">
    <property type="entry name" value="Hint_2"/>
    <property type="match status" value="1"/>
</dbReference>
<reference evidence="5 6" key="1">
    <citation type="submission" date="2017-05" db="EMBL/GenBank/DDBJ databases">
        <authorList>
            <person name="Varghese N."/>
            <person name="Submissions S."/>
        </authorList>
    </citation>
    <scope>NUCLEOTIDE SEQUENCE [LARGE SCALE GENOMIC DNA]</scope>
    <source>
        <strain evidence="5 6">DSM 100094</strain>
    </source>
</reference>
<dbReference type="GO" id="GO:0005509">
    <property type="term" value="F:calcium ion binding"/>
    <property type="evidence" value="ECO:0007669"/>
    <property type="project" value="InterPro"/>
</dbReference>
<evidence type="ECO:0000256" key="3">
    <source>
        <dbReference type="SAM" id="MobiDB-lite"/>
    </source>
</evidence>
<dbReference type="Gene3D" id="2.170.16.10">
    <property type="entry name" value="Hedgehog/Intein (Hint) domain"/>
    <property type="match status" value="1"/>
</dbReference>
<feature type="region of interest" description="Disordered" evidence="3">
    <location>
        <begin position="1"/>
        <end position="35"/>
    </location>
</feature>
<dbReference type="Pfam" id="PF00353">
    <property type="entry name" value="HemolysinCabind"/>
    <property type="match status" value="4"/>
</dbReference>
<dbReference type="InterPro" id="IPR018511">
    <property type="entry name" value="Hemolysin-typ_Ca-bd_CS"/>
</dbReference>
<dbReference type="InterPro" id="IPR036844">
    <property type="entry name" value="Hint_dom_sf"/>
</dbReference>
<dbReference type="Gene3D" id="2.150.10.10">
    <property type="entry name" value="Serralysin-like metalloprotease, C-terminal"/>
    <property type="match status" value="2"/>
</dbReference>
<dbReference type="PANTHER" id="PTHR38340">
    <property type="entry name" value="S-LAYER PROTEIN"/>
    <property type="match status" value="1"/>
</dbReference>
<dbReference type="GO" id="GO:0005576">
    <property type="term" value="C:extracellular region"/>
    <property type="evidence" value="ECO:0007669"/>
    <property type="project" value="UniProtKB-SubCell"/>
</dbReference>
<gene>
    <name evidence="5" type="ORF">SAMN06265221_10758</name>
</gene>
<name>A0A521DAR0_9RHOB</name>
<dbReference type="InterPro" id="IPR001343">
    <property type="entry name" value="Hemolysn_Ca-bd"/>
</dbReference>
<keyword evidence="2" id="KW-0964">Secreted</keyword>
<evidence type="ECO:0000313" key="5">
    <source>
        <dbReference type="EMBL" id="SMO68804.1"/>
    </source>
</evidence>
<dbReference type="SUPFAM" id="SSF51120">
    <property type="entry name" value="beta-Roll"/>
    <property type="match status" value="3"/>
</dbReference>
<feature type="compositionally biased region" description="Low complexity" evidence="3">
    <location>
        <begin position="467"/>
        <end position="492"/>
    </location>
</feature>
<dbReference type="Proteomes" id="UP000319014">
    <property type="component" value="Unassembled WGS sequence"/>
</dbReference>
<evidence type="ECO:0000256" key="2">
    <source>
        <dbReference type="ARBA" id="ARBA00022525"/>
    </source>
</evidence>
<dbReference type="AlphaFoldDB" id="A0A521DAR0"/>
<organism evidence="5 6">
    <name type="scientific">Paracoccus laeviglucosivorans</name>
    <dbReference type="NCBI Taxonomy" id="1197861"/>
    <lineage>
        <taxon>Bacteria</taxon>
        <taxon>Pseudomonadati</taxon>
        <taxon>Pseudomonadota</taxon>
        <taxon>Alphaproteobacteria</taxon>
        <taxon>Rhodobacterales</taxon>
        <taxon>Paracoccaceae</taxon>
        <taxon>Paracoccus</taxon>
    </lineage>
</organism>
<proteinExistence type="predicted"/>
<dbReference type="PROSITE" id="PS00330">
    <property type="entry name" value="HEMOLYSIN_CALCIUM"/>
    <property type="match status" value="4"/>
</dbReference>
<dbReference type="InterPro" id="IPR050557">
    <property type="entry name" value="RTX_toxin/Mannuronan_C5-epim"/>
</dbReference>
<dbReference type="SUPFAM" id="SSF51294">
    <property type="entry name" value="Hedgehog/intein (Hint) domain"/>
    <property type="match status" value="1"/>
</dbReference>
<feature type="domain" description="Hedgehog/Intein (Hint)" evidence="4">
    <location>
        <begin position="530"/>
        <end position="675"/>
    </location>
</feature>
<evidence type="ECO:0000256" key="1">
    <source>
        <dbReference type="ARBA" id="ARBA00004613"/>
    </source>
</evidence>
<dbReference type="RefSeq" id="WP_142663060.1">
    <property type="nucleotide sequence ID" value="NZ_FXTK01000007.1"/>
</dbReference>